<comment type="caution">
    <text evidence="1">The sequence shown here is derived from an EMBL/GenBank/DDBJ whole genome shotgun (WGS) entry which is preliminary data.</text>
</comment>
<dbReference type="AlphaFoldDB" id="A0A4Z1L4J6"/>
<evidence type="ECO:0000313" key="1">
    <source>
        <dbReference type="EMBL" id="TGO91744.1"/>
    </source>
</evidence>
<reference evidence="1 2" key="1">
    <citation type="submission" date="2017-12" db="EMBL/GenBank/DDBJ databases">
        <title>Comparative genomics of Botrytis spp.</title>
        <authorList>
            <person name="Valero-Jimenez C.A."/>
            <person name="Tapia P."/>
            <person name="Veloso J."/>
            <person name="Silva-Moreno E."/>
            <person name="Staats M."/>
            <person name="Valdes J.H."/>
            <person name="Van Kan J.A.L."/>
        </authorList>
    </citation>
    <scope>NUCLEOTIDE SEQUENCE [LARGE SCALE GENOMIC DNA]</scope>
    <source>
        <strain evidence="1 2">MUCL3349</strain>
    </source>
</reference>
<dbReference type="EMBL" id="PQXO01000019">
    <property type="protein sequence ID" value="TGO91744.1"/>
    <property type="molecule type" value="Genomic_DNA"/>
</dbReference>
<proteinExistence type="predicted"/>
<gene>
    <name evidence="1" type="ORF">BPOR_0019g00040</name>
</gene>
<accession>A0A4Z1L4J6</accession>
<sequence length="77" mass="8833">MKDLLVKETLEETGTTYPIHFIVQSELRGSGTTYTSITKSIHIFQPQNAVSSINMHFRHEEEPSIHSKRLHITPDDI</sequence>
<evidence type="ECO:0000313" key="2">
    <source>
        <dbReference type="Proteomes" id="UP000297280"/>
    </source>
</evidence>
<name>A0A4Z1L4J6_9HELO</name>
<organism evidence="1 2">
    <name type="scientific">Botrytis porri</name>
    <dbReference type="NCBI Taxonomy" id="87229"/>
    <lineage>
        <taxon>Eukaryota</taxon>
        <taxon>Fungi</taxon>
        <taxon>Dikarya</taxon>
        <taxon>Ascomycota</taxon>
        <taxon>Pezizomycotina</taxon>
        <taxon>Leotiomycetes</taxon>
        <taxon>Helotiales</taxon>
        <taxon>Sclerotiniaceae</taxon>
        <taxon>Botrytis</taxon>
    </lineage>
</organism>
<dbReference type="Proteomes" id="UP000297280">
    <property type="component" value="Unassembled WGS sequence"/>
</dbReference>
<keyword evidence="2" id="KW-1185">Reference proteome</keyword>
<protein>
    <submittedName>
        <fullName evidence="1">Uncharacterized protein</fullName>
    </submittedName>
</protein>